<feature type="compositionally biased region" description="Pro residues" evidence="1">
    <location>
        <begin position="289"/>
        <end position="310"/>
    </location>
</feature>
<feature type="compositionally biased region" description="Polar residues" evidence="1">
    <location>
        <begin position="64"/>
        <end position="79"/>
    </location>
</feature>
<feature type="compositionally biased region" description="Polar residues" evidence="1">
    <location>
        <begin position="168"/>
        <end position="189"/>
    </location>
</feature>
<dbReference type="EMBL" id="JAHLQT010035566">
    <property type="protein sequence ID" value="KAG7158288.1"/>
    <property type="molecule type" value="Genomic_DNA"/>
</dbReference>
<accession>A0A8J5MNT7</accession>
<feature type="region of interest" description="Disordered" evidence="1">
    <location>
        <begin position="201"/>
        <end position="404"/>
    </location>
</feature>
<feature type="compositionally biased region" description="Low complexity" evidence="1">
    <location>
        <begin position="255"/>
        <end position="269"/>
    </location>
</feature>
<evidence type="ECO:0000313" key="3">
    <source>
        <dbReference type="Proteomes" id="UP000747542"/>
    </source>
</evidence>
<sequence length="404" mass="43837">MYPNGYTNGYPPAAPMPNGGGYYVNGIRQILNGVPAGRGRWLSNRASHPTDLEFQTMGPHRQATPHSQPGQQFHPTQMAQPHPQGPYQTIQYHQPQGGKHEAPSTLQYRQPQGVFYPPATQQPPLKPAVVQAPQRERKTLAIVDPSTGKNILDDMNNEKPDKTPTPPQSSESSASNTPAPSGTPPTKTESAVIAAQFAAEVAKKAAEKDDMDIETEHVVRTNKPSDNSSSIVIISDSRENKEKLNNSIGNKVESQLPQPAPQQAPQQLTQPPPQKQKPPASQQPQQPVQQPPQPPVQQQPQQPPPPPPSCQLPHQPAESVSPQPQPQPQQQAQTPQTQKHPDSLQKTEALGKPLATAQTEARETQPPVKAEPQPPVKQPSPKPAVVPTPSPKEKEVNPEPQSAQ</sequence>
<evidence type="ECO:0000256" key="1">
    <source>
        <dbReference type="SAM" id="MobiDB-lite"/>
    </source>
</evidence>
<proteinExistence type="predicted"/>
<feature type="compositionally biased region" description="Low complexity" evidence="1">
    <location>
        <begin position="277"/>
        <end position="288"/>
    </location>
</feature>
<feature type="compositionally biased region" description="Low complexity" evidence="1">
    <location>
        <begin position="225"/>
        <end position="235"/>
    </location>
</feature>
<feature type="compositionally biased region" description="Low complexity" evidence="1">
    <location>
        <begin position="328"/>
        <end position="338"/>
    </location>
</feature>
<feature type="region of interest" description="Disordered" evidence="1">
    <location>
        <begin position="55"/>
        <end position="189"/>
    </location>
</feature>
<organism evidence="2 3">
    <name type="scientific">Homarus americanus</name>
    <name type="common">American lobster</name>
    <dbReference type="NCBI Taxonomy" id="6706"/>
    <lineage>
        <taxon>Eukaryota</taxon>
        <taxon>Metazoa</taxon>
        <taxon>Ecdysozoa</taxon>
        <taxon>Arthropoda</taxon>
        <taxon>Crustacea</taxon>
        <taxon>Multicrustacea</taxon>
        <taxon>Malacostraca</taxon>
        <taxon>Eumalacostraca</taxon>
        <taxon>Eucarida</taxon>
        <taxon>Decapoda</taxon>
        <taxon>Pleocyemata</taxon>
        <taxon>Astacidea</taxon>
        <taxon>Nephropoidea</taxon>
        <taxon>Nephropidae</taxon>
        <taxon>Homarus</taxon>
    </lineage>
</organism>
<gene>
    <name evidence="2" type="ORF">Hamer_G008934</name>
</gene>
<name>A0A8J5MNT7_HOMAM</name>
<comment type="caution">
    <text evidence="2">The sequence shown here is derived from an EMBL/GenBank/DDBJ whole genome shotgun (WGS) entry which is preliminary data.</text>
</comment>
<feature type="non-terminal residue" evidence="2">
    <location>
        <position position="404"/>
    </location>
</feature>
<feature type="compositionally biased region" description="Basic and acidic residues" evidence="1">
    <location>
        <begin position="201"/>
        <end position="219"/>
    </location>
</feature>
<dbReference type="AlphaFoldDB" id="A0A8J5MNT7"/>
<reference evidence="2" key="1">
    <citation type="journal article" date="2021" name="Sci. Adv.">
        <title>The American lobster genome reveals insights on longevity, neural, and immune adaptations.</title>
        <authorList>
            <person name="Polinski J.M."/>
            <person name="Zimin A.V."/>
            <person name="Clark K.F."/>
            <person name="Kohn A.B."/>
            <person name="Sadowski N."/>
            <person name="Timp W."/>
            <person name="Ptitsyn A."/>
            <person name="Khanna P."/>
            <person name="Romanova D.Y."/>
            <person name="Williams P."/>
            <person name="Greenwood S.J."/>
            <person name="Moroz L.L."/>
            <person name="Walt D.R."/>
            <person name="Bodnar A.G."/>
        </authorList>
    </citation>
    <scope>NUCLEOTIDE SEQUENCE</scope>
    <source>
        <strain evidence="2">GMGI-L3</strain>
    </source>
</reference>
<feature type="compositionally biased region" description="Pro residues" evidence="1">
    <location>
        <begin position="372"/>
        <end position="390"/>
    </location>
</feature>
<evidence type="ECO:0000313" key="2">
    <source>
        <dbReference type="EMBL" id="KAG7158288.1"/>
    </source>
</evidence>
<keyword evidence="3" id="KW-1185">Reference proteome</keyword>
<protein>
    <submittedName>
        <fullName evidence="2">Uncharacterized protein</fullName>
    </submittedName>
</protein>
<dbReference type="Proteomes" id="UP000747542">
    <property type="component" value="Unassembled WGS sequence"/>
</dbReference>